<protein>
    <submittedName>
        <fullName evidence="3">Uncharacterized protein</fullName>
    </submittedName>
</protein>
<evidence type="ECO:0000256" key="1">
    <source>
        <dbReference type="SAM" id="Coils"/>
    </source>
</evidence>
<gene>
    <name evidence="3" type="ORF">TresaDRAFT_1653</name>
</gene>
<accession>H7EKJ6</accession>
<feature type="coiled-coil region" evidence="1">
    <location>
        <begin position="84"/>
        <end position="113"/>
    </location>
</feature>
<evidence type="ECO:0000313" key="3">
    <source>
        <dbReference type="EMBL" id="EIC01901.1"/>
    </source>
</evidence>
<organism evidence="3 4">
    <name type="scientific">Treponema saccharophilum DSM 2985</name>
    <dbReference type="NCBI Taxonomy" id="907348"/>
    <lineage>
        <taxon>Bacteria</taxon>
        <taxon>Pseudomonadati</taxon>
        <taxon>Spirochaetota</taxon>
        <taxon>Spirochaetia</taxon>
        <taxon>Spirochaetales</taxon>
        <taxon>Treponemataceae</taxon>
        <taxon>Treponema</taxon>
    </lineage>
</organism>
<dbReference type="eggNOG" id="ENOG5030TAS">
    <property type="taxonomic scope" value="Bacteria"/>
</dbReference>
<feature type="transmembrane region" description="Helical" evidence="2">
    <location>
        <begin position="48"/>
        <end position="68"/>
    </location>
</feature>
<feature type="transmembrane region" description="Helical" evidence="2">
    <location>
        <begin position="17"/>
        <end position="36"/>
    </location>
</feature>
<evidence type="ECO:0000313" key="4">
    <source>
        <dbReference type="Proteomes" id="UP000003571"/>
    </source>
</evidence>
<dbReference type="EMBL" id="AGRW01000045">
    <property type="protein sequence ID" value="EIC01901.1"/>
    <property type="molecule type" value="Genomic_DNA"/>
</dbReference>
<keyword evidence="2" id="KW-1133">Transmembrane helix</keyword>
<comment type="caution">
    <text evidence="3">The sequence shown here is derived from an EMBL/GenBank/DDBJ whole genome shotgun (WGS) entry which is preliminary data.</text>
</comment>
<name>H7EKJ6_9SPIR</name>
<dbReference type="OrthoDB" id="362545at2"/>
<dbReference type="RefSeq" id="WP_002704139.1">
    <property type="nucleotide sequence ID" value="NZ_AGRW01000045.1"/>
</dbReference>
<sequence>MENIFLNARAFLEQTGALIWFFISVILIFAFIAELISVSLRTKLPAHTAIVLSAAGTAILMVPATLSLDSLIESKARAGRIGEISRLEAEMKTKKLEREAAERKIEIDSMRTQLALLKNTQASVAKMHDIAEVALLKANLRQTVVHDEPVSLPEQRKFLGIVDAGFANDKVLVVSTHDIDAKFGVDMAGVMIKKTDDDSVVVSGITPKFIGSSKNITATPIKELRHCTYRKAKPTGEPVLDTVTVLNDSFSKNIVDGYLAKFEDEYQKSLSDGGEFGYLNDAVSQLARNFITVVLAPAYKNIAFSDEIPEGSVQFDKYIQQEIDFYSAKTAEKERESGS</sequence>
<dbReference type="AlphaFoldDB" id="H7EKJ6"/>
<reference evidence="3 4" key="1">
    <citation type="submission" date="2011-09" db="EMBL/GenBank/DDBJ databases">
        <title>The draft genome of Treponema saccharophilum DSM 2985.</title>
        <authorList>
            <consortium name="US DOE Joint Genome Institute (JGI-PGF)"/>
            <person name="Lucas S."/>
            <person name="Copeland A."/>
            <person name="Lapidus A."/>
            <person name="Glavina del Rio T."/>
            <person name="Dalin E."/>
            <person name="Tice H."/>
            <person name="Bruce D."/>
            <person name="Goodwin L."/>
            <person name="Pitluck S."/>
            <person name="Peters L."/>
            <person name="Kyrpides N."/>
            <person name="Mavromatis K."/>
            <person name="Ivanova N."/>
            <person name="Markowitz V."/>
            <person name="Cheng J.-F."/>
            <person name="Hugenholtz P."/>
            <person name="Woyke T."/>
            <person name="Wu D."/>
            <person name="Gronow S."/>
            <person name="Wellnitz S."/>
            <person name="Brambilla E."/>
            <person name="Klenk H.-P."/>
            <person name="Eisen J.A."/>
        </authorList>
    </citation>
    <scope>NUCLEOTIDE SEQUENCE [LARGE SCALE GENOMIC DNA]</scope>
    <source>
        <strain evidence="3 4">DSM 2985</strain>
    </source>
</reference>
<dbReference type="PATRIC" id="fig|907348.3.peg.1416"/>
<keyword evidence="1" id="KW-0175">Coiled coil</keyword>
<proteinExistence type="predicted"/>
<evidence type="ECO:0000256" key="2">
    <source>
        <dbReference type="SAM" id="Phobius"/>
    </source>
</evidence>
<keyword evidence="2" id="KW-0472">Membrane</keyword>
<keyword evidence="2" id="KW-0812">Transmembrane</keyword>
<dbReference type="Proteomes" id="UP000003571">
    <property type="component" value="Unassembled WGS sequence"/>
</dbReference>
<keyword evidence="4" id="KW-1185">Reference proteome</keyword>